<evidence type="ECO:0000313" key="1">
    <source>
        <dbReference type="EMBL" id="KYO33892.1"/>
    </source>
</evidence>
<evidence type="ECO:0000313" key="2">
    <source>
        <dbReference type="Proteomes" id="UP000050525"/>
    </source>
</evidence>
<dbReference type="PhylomeDB" id="A0A151NAM7"/>
<reference evidence="1 2" key="1">
    <citation type="journal article" date="2012" name="Genome Biol.">
        <title>Sequencing three crocodilian genomes to illuminate the evolution of archosaurs and amniotes.</title>
        <authorList>
            <person name="St John J.A."/>
            <person name="Braun E.L."/>
            <person name="Isberg S.R."/>
            <person name="Miles L.G."/>
            <person name="Chong A.Y."/>
            <person name="Gongora J."/>
            <person name="Dalzell P."/>
            <person name="Moran C."/>
            <person name="Bed'hom B."/>
            <person name="Abzhanov A."/>
            <person name="Burgess S.C."/>
            <person name="Cooksey A.M."/>
            <person name="Castoe T.A."/>
            <person name="Crawford N.G."/>
            <person name="Densmore L.D."/>
            <person name="Drew J.C."/>
            <person name="Edwards S.V."/>
            <person name="Faircloth B.C."/>
            <person name="Fujita M.K."/>
            <person name="Greenwold M.J."/>
            <person name="Hoffmann F.G."/>
            <person name="Howard J.M."/>
            <person name="Iguchi T."/>
            <person name="Janes D.E."/>
            <person name="Khan S.Y."/>
            <person name="Kohno S."/>
            <person name="de Koning A.J."/>
            <person name="Lance S.L."/>
            <person name="McCarthy F.M."/>
            <person name="McCormack J.E."/>
            <person name="Merchant M.E."/>
            <person name="Peterson D.G."/>
            <person name="Pollock D.D."/>
            <person name="Pourmand N."/>
            <person name="Raney B.J."/>
            <person name="Roessler K.A."/>
            <person name="Sanford J.R."/>
            <person name="Sawyer R.H."/>
            <person name="Schmidt C.J."/>
            <person name="Triplett E.W."/>
            <person name="Tuberville T.D."/>
            <person name="Venegas-Anaya M."/>
            <person name="Howard J.T."/>
            <person name="Jarvis E.D."/>
            <person name="Guillette L.J.Jr."/>
            <person name="Glenn T.C."/>
            <person name="Green R.E."/>
            <person name="Ray D.A."/>
        </authorList>
    </citation>
    <scope>NUCLEOTIDE SEQUENCE [LARGE SCALE GENOMIC DNA]</scope>
    <source>
        <strain evidence="1">KSC_2009_1</strain>
    </source>
</reference>
<protein>
    <submittedName>
        <fullName evidence="1">F-box only protein 36 isoform B</fullName>
    </submittedName>
</protein>
<comment type="caution">
    <text evidence="1">The sequence shown here is derived from an EMBL/GenBank/DDBJ whole genome shotgun (WGS) entry which is preliminary data.</text>
</comment>
<organism evidence="1 2">
    <name type="scientific">Alligator mississippiensis</name>
    <name type="common">American alligator</name>
    <dbReference type="NCBI Taxonomy" id="8496"/>
    <lineage>
        <taxon>Eukaryota</taxon>
        <taxon>Metazoa</taxon>
        <taxon>Chordata</taxon>
        <taxon>Craniata</taxon>
        <taxon>Vertebrata</taxon>
        <taxon>Euteleostomi</taxon>
        <taxon>Archelosauria</taxon>
        <taxon>Archosauria</taxon>
        <taxon>Crocodylia</taxon>
        <taxon>Alligatoridae</taxon>
        <taxon>Alligatorinae</taxon>
        <taxon>Alligator</taxon>
    </lineage>
</organism>
<name>A0A151NAM7_ALLMI</name>
<dbReference type="eggNOG" id="KOG1777">
    <property type="taxonomic scope" value="Eukaryota"/>
</dbReference>
<gene>
    <name evidence="1" type="primary">FBXO36</name>
    <name evidence="1" type="ORF">Y1Q_0024511</name>
</gene>
<dbReference type="AlphaFoldDB" id="A0A151NAM7"/>
<proteinExistence type="predicted"/>
<sequence length="109" mass="12333">MASLLPDKLFEARGQAPAPSKDFYQVLVTRSQVIFRWWKISLRSEFRESKPGEIKEAHEDFLDDPSLQKTILLLLSDIHRGRIQTSKHLPLEHVHSGATDGGRSCPGLV</sequence>
<keyword evidence="2" id="KW-1185">Reference proteome</keyword>
<dbReference type="EMBL" id="AKHW03003627">
    <property type="protein sequence ID" value="KYO33892.1"/>
    <property type="molecule type" value="Genomic_DNA"/>
</dbReference>
<accession>A0A151NAM7</accession>
<dbReference type="Proteomes" id="UP000050525">
    <property type="component" value="Unassembled WGS sequence"/>
</dbReference>